<dbReference type="EMBL" id="JBFMKM010000009">
    <property type="protein sequence ID" value="KAL1304011.1"/>
    <property type="molecule type" value="Genomic_DNA"/>
</dbReference>
<proteinExistence type="predicted"/>
<dbReference type="Pfam" id="PF24808">
    <property type="entry name" value="DUF7707"/>
    <property type="match status" value="1"/>
</dbReference>
<feature type="region of interest" description="Disordered" evidence="1">
    <location>
        <begin position="131"/>
        <end position="156"/>
    </location>
</feature>
<dbReference type="Proteomes" id="UP001562354">
    <property type="component" value="Unassembled WGS sequence"/>
</dbReference>
<organism evidence="4 5">
    <name type="scientific">Neodothiora populina</name>
    <dbReference type="NCBI Taxonomy" id="2781224"/>
    <lineage>
        <taxon>Eukaryota</taxon>
        <taxon>Fungi</taxon>
        <taxon>Dikarya</taxon>
        <taxon>Ascomycota</taxon>
        <taxon>Pezizomycotina</taxon>
        <taxon>Dothideomycetes</taxon>
        <taxon>Dothideomycetidae</taxon>
        <taxon>Dothideales</taxon>
        <taxon>Dothioraceae</taxon>
        <taxon>Neodothiora</taxon>
    </lineage>
</organism>
<feature type="chain" id="PRO_5046342569" description="DUF7707 domain-containing protein" evidence="2">
    <location>
        <begin position="19"/>
        <end position="210"/>
    </location>
</feature>
<dbReference type="InterPro" id="IPR056124">
    <property type="entry name" value="DUF7707"/>
</dbReference>
<dbReference type="PANTHER" id="PTHR38118">
    <property type="entry name" value="ANCHORED CELL WALL PROTEIN 11-RELATED"/>
    <property type="match status" value="1"/>
</dbReference>
<dbReference type="GeneID" id="95974155"/>
<sequence>MHSYATWAIAMMATLVASQNNTAGTYYISPDSVSSDTRDSWCSSQQAACPLICLQTAAASSDTDANTCDPDTLTYSCVCSNGIAPNASEFSQTLPYFICTEWGNQCVTGCGSDSSCASDCRANHPCGAQNPTRVNTTTSSTMSKTATNAPAGQTTNSAGQTIFTGLGGSAATSTAAGSSGQSGATALEIGQAYGLMVVAAGLFGGFALLL</sequence>
<evidence type="ECO:0000259" key="3">
    <source>
        <dbReference type="Pfam" id="PF24808"/>
    </source>
</evidence>
<accession>A0ABR3PE45</accession>
<dbReference type="PANTHER" id="PTHR38118:SF2">
    <property type="entry name" value="CDP-ALCOHOL PHOSPHATIDYLTRANSFERASE PROTEIN"/>
    <property type="match status" value="1"/>
</dbReference>
<keyword evidence="5" id="KW-1185">Reference proteome</keyword>
<feature type="compositionally biased region" description="Low complexity" evidence="1">
    <location>
        <begin position="136"/>
        <end position="147"/>
    </location>
</feature>
<keyword evidence="2" id="KW-0732">Signal</keyword>
<evidence type="ECO:0000313" key="5">
    <source>
        <dbReference type="Proteomes" id="UP001562354"/>
    </source>
</evidence>
<evidence type="ECO:0000313" key="4">
    <source>
        <dbReference type="EMBL" id="KAL1304011.1"/>
    </source>
</evidence>
<feature type="signal peptide" evidence="2">
    <location>
        <begin position="1"/>
        <end position="18"/>
    </location>
</feature>
<feature type="domain" description="DUF7707" evidence="3">
    <location>
        <begin position="27"/>
        <end position="131"/>
    </location>
</feature>
<reference evidence="4 5" key="1">
    <citation type="submission" date="2024-07" db="EMBL/GenBank/DDBJ databases">
        <title>Draft sequence of the Neodothiora populina.</title>
        <authorList>
            <person name="Drown D.D."/>
            <person name="Schuette U.S."/>
            <person name="Buechlein A.B."/>
            <person name="Rusch D.R."/>
            <person name="Winton L.W."/>
            <person name="Adams G.A."/>
        </authorList>
    </citation>
    <scope>NUCLEOTIDE SEQUENCE [LARGE SCALE GENOMIC DNA]</scope>
    <source>
        <strain evidence="4 5">CPC 39397</strain>
    </source>
</reference>
<protein>
    <recommendedName>
        <fullName evidence="3">DUF7707 domain-containing protein</fullName>
    </recommendedName>
</protein>
<evidence type="ECO:0000256" key="2">
    <source>
        <dbReference type="SAM" id="SignalP"/>
    </source>
</evidence>
<dbReference type="RefSeq" id="XP_069200286.1">
    <property type="nucleotide sequence ID" value="XM_069344291.1"/>
</dbReference>
<comment type="caution">
    <text evidence="4">The sequence shown here is derived from an EMBL/GenBank/DDBJ whole genome shotgun (WGS) entry which is preliminary data.</text>
</comment>
<gene>
    <name evidence="4" type="ORF">AAFC00_000452</name>
</gene>
<name>A0ABR3PE45_9PEZI</name>
<evidence type="ECO:0000256" key="1">
    <source>
        <dbReference type="SAM" id="MobiDB-lite"/>
    </source>
</evidence>